<dbReference type="InterPro" id="IPR029063">
    <property type="entry name" value="SAM-dependent_MTases_sf"/>
</dbReference>
<accession>A0A0K6FYK3</accession>
<feature type="region of interest" description="Disordered" evidence="1">
    <location>
        <begin position="272"/>
        <end position="306"/>
    </location>
</feature>
<feature type="compositionally biased region" description="Low complexity" evidence="1">
    <location>
        <begin position="284"/>
        <end position="297"/>
    </location>
</feature>
<reference evidence="2 3" key="1">
    <citation type="submission" date="2015-07" db="EMBL/GenBank/DDBJ databases">
        <authorList>
            <person name="Noorani M."/>
        </authorList>
    </citation>
    <scope>NUCLEOTIDE SEQUENCE [LARGE SCALE GENOMIC DNA]</scope>
    <source>
        <strain evidence="2">BBA 69670</strain>
    </source>
</reference>
<name>A0A0K6FYK3_9AGAM</name>
<organism evidence="2 3">
    <name type="scientific">Rhizoctonia solani</name>
    <dbReference type="NCBI Taxonomy" id="456999"/>
    <lineage>
        <taxon>Eukaryota</taxon>
        <taxon>Fungi</taxon>
        <taxon>Dikarya</taxon>
        <taxon>Basidiomycota</taxon>
        <taxon>Agaricomycotina</taxon>
        <taxon>Agaricomycetes</taxon>
        <taxon>Cantharellales</taxon>
        <taxon>Ceratobasidiaceae</taxon>
        <taxon>Rhizoctonia</taxon>
    </lineage>
</organism>
<protein>
    <recommendedName>
        <fullName evidence="4">Methyltransferase type 11 domain-containing protein</fullName>
    </recommendedName>
</protein>
<dbReference type="Proteomes" id="UP000044841">
    <property type="component" value="Unassembled WGS sequence"/>
</dbReference>
<dbReference type="SUPFAM" id="SSF53335">
    <property type="entry name" value="S-adenosyl-L-methionine-dependent methyltransferases"/>
    <property type="match status" value="1"/>
</dbReference>
<gene>
    <name evidence="2" type="ORF">RSOLAG22IIIB_04461</name>
</gene>
<dbReference type="Gene3D" id="3.40.50.150">
    <property type="entry name" value="Vaccinia Virus protein VP39"/>
    <property type="match status" value="1"/>
</dbReference>
<evidence type="ECO:0000313" key="3">
    <source>
        <dbReference type="Proteomes" id="UP000044841"/>
    </source>
</evidence>
<dbReference type="AlphaFoldDB" id="A0A0K6FYK3"/>
<dbReference type="PANTHER" id="PTHR43591">
    <property type="entry name" value="METHYLTRANSFERASE"/>
    <property type="match status" value="1"/>
</dbReference>
<evidence type="ECO:0000313" key="2">
    <source>
        <dbReference type="EMBL" id="CUA71067.1"/>
    </source>
</evidence>
<feature type="compositionally biased region" description="Acidic residues" evidence="1">
    <location>
        <begin position="272"/>
        <end position="283"/>
    </location>
</feature>
<dbReference type="GO" id="GO:0008168">
    <property type="term" value="F:methyltransferase activity"/>
    <property type="evidence" value="ECO:0007669"/>
    <property type="project" value="TreeGrafter"/>
</dbReference>
<dbReference type="Pfam" id="PF13489">
    <property type="entry name" value="Methyltransf_23"/>
    <property type="match status" value="1"/>
</dbReference>
<proteinExistence type="predicted"/>
<evidence type="ECO:0000256" key="1">
    <source>
        <dbReference type="SAM" id="MobiDB-lite"/>
    </source>
</evidence>
<dbReference type="CDD" id="cd02440">
    <property type="entry name" value="AdoMet_MTases"/>
    <property type="match status" value="1"/>
</dbReference>
<sequence>MSQPYIGLTTENDPIYYVDDITDYDGSEDGDTASSMATDRTMSTLESTEARSYFREVYGRMFPADTNLPVLLPTDNAGVVRLELQHLSIKLCLNGNYWGPVREALLAPTPHRKRVLDMVTLEGSWAQEMSREFPDIDFVSLDLSPLTPHPPRPNVVFEVYDLYNGLAEPDHSFDVVHLRHAAVPMKDFKSLIREVHRVLRPGGILLFCEYELEAYDAEFPDIPAWASLPGISNALRLARGGLAHQGVNAYVWRDLPKWLPWDSSFWKEDSLYEDEGSDTDTESESSVIRSSQPSQSETDGPRGFTGVQTWANLMPASPWHPDPRLREVGALVQRVWADVWRNMGSSLQLSGMSEREATEAIRAAVYDIEHPPVRIAAKLHTLYAFKMDPYASEGRGEV</sequence>
<dbReference type="PANTHER" id="PTHR43591:SF24">
    <property type="entry name" value="2-METHOXY-6-POLYPRENYL-1,4-BENZOQUINOL METHYLASE, MITOCHONDRIAL"/>
    <property type="match status" value="1"/>
</dbReference>
<dbReference type="EMBL" id="CYGV01001212">
    <property type="protein sequence ID" value="CUA71067.1"/>
    <property type="molecule type" value="Genomic_DNA"/>
</dbReference>
<evidence type="ECO:0008006" key="4">
    <source>
        <dbReference type="Google" id="ProtNLM"/>
    </source>
</evidence>
<keyword evidence="3" id="KW-1185">Reference proteome</keyword>